<dbReference type="PANTHER" id="PTHR46577:SF1">
    <property type="entry name" value="HTH-TYPE TRANSCRIPTIONAL REGULATORY PROTEIN GABR"/>
    <property type="match status" value="1"/>
</dbReference>
<proteinExistence type="predicted"/>
<evidence type="ECO:0000313" key="2">
    <source>
        <dbReference type="EMBL" id="EHH12025.1"/>
    </source>
</evidence>
<dbReference type="InterPro" id="IPR015421">
    <property type="entry name" value="PyrdxlP-dep_Trfase_major"/>
</dbReference>
<dbReference type="CDD" id="cd00609">
    <property type="entry name" value="AAT_like"/>
    <property type="match status" value="1"/>
</dbReference>
<dbReference type="InterPro" id="IPR015424">
    <property type="entry name" value="PyrdxlP-dep_Trfase"/>
</dbReference>
<dbReference type="GO" id="GO:0030170">
    <property type="term" value="F:pyridoxal phosphate binding"/>
    <property type="evidence" value="ECO:0007669"/>
    <property type="project" value="InterPro"/>
</dbReference>
<evidence type="ECO:0000313" key="3">
    <source>
        <dbReference type="Proteomes" id="UP000002949"/>
    </source>
</evidence>
<dbReference type="InterPro" id="IPR004839">
    <property type="entry name" value="Aminotransferase_I/II_large"/>
</dbReference>
<name>G6Y8C5_9HYPH</name>
<feature type="domain" description="Aminotransferase class I/classII large" evidence="1">
    <location>
        <begin position="39"/>
        <end position="322"/>
    </location>
</feature>
<dbReference type="PANTHER" id="PTHR46577">
    <property type="entry name" value="HTH-TYPE TRANSCRIPTIONAL REGULATORY PROTEIN GABR"/>
    <property type="match status" value="1"/>
</dbReference>
<dbReference type="Pfam" id="PF00155">
    <property type="entry name" value="Aminotran_1_2"/>
    <property type="match status" value="1"/>
</dbReference>
<dbReference type="AlphaFoldDB" id="G6Y8C5"/>
<dbReference type="Gene3D" id="3.40.640.10">
    <property type="entry name" value="Type I PLP-dependent aspartate aminotransferase-like (Major domain)"/>
    <property type="match status" value="1"/>
</dbReference>
<dbReference type="InterPro" id="IPR051446">
    <property type="entry name" value="HTH_trans_reg/aminotransferase"/>
</dbReference>
<dbReference type="eggNOG" id="COG1167">
    <property type="taxonomic scope" value="Bacteria"/>
</dbReference>
<organism evidence="2 3">
    <name type="scientific">Mesorhizobium amorphae CCNWGS0123</name>
    <dbReference type="NCBI Taxonomy" id="1082933"/>
    <lineage>
        <taxon>Bacteria</taxon>
        <taxon>Pseudomonadati</taxon>
        <taxon>Pseudomonadota</taxon>
        <taxon>Alphaproteobacteria</taxon>
        <taxon>Hyphomicrobiales</taxon>
        <taxon>Phyllobacteriaceae</taxon>
        <taxon>Mesorhizobium</taxon>
    </lineage>
</organism>
<protein>
    <submittedName>
        <fullName evidence="2">Transcriptional regulator</fullName>
    </submittedName>
</protein>
<reference evidence="2 3" key="1">
    <citation type="journal article" date="2012" name="J. Bacteriol.">
        <title>Draft Genome Sequence of Plant Growth-Promoting Rhizobium Mesorhizobium amorphae, Isolated from Zinc-Lead Mine Tailings.</title>
        <authorList>
            <person name="Hao X."/>
            <person name="Lin Y."/>
            <person name="Johnstone L."/>
            <person name="Baltrus D.A."/>
            <person name="Miller S.J."/>
            <person name="Wei G."/>
            <person name="Rensing C."/>
        </authorList>
    </citation>
    <scope>NUCLEOTIDE SEQUENCE [LARGE SCALE GENOMIC DNA]</scope>
    <source>
        <strain evidence="2 3">CCNWGS0123</strain>
    </source>
</reference>
<dbReference type="EMBL" id="AGSN01000089">
    <property type="protein sequence ID" value="EHH12025.1"/>
    <property type="molecule type" value="Genomic_DNA"/>
</dbReference>
<keyword evidence="3" id="KW-1185">Reference proteome</keyword>
<gene>
    <name evidence="2" type="ORF">MEA186_10961</name>
</gene>
<evidence type="ECO:0000259" key="1">
    <source>
        <dbReference type="Pfam" id="PF00155"/>
    </source>
</evidence>
<dbReference type="SUPFAM" id="SSF53383">
    <property type="entry name" value="PLP-dependent transferases"/>
    <property type="match status" value="1"/>
</dbReference>
<dbReference type="Proteomes" id="UP000002949">
    <property type="component" value="Unassembled WGS sequence"/>
</dbReference>
<sequence length="397" mass="44384">MSAYGERLRVTPPWPDYLPTGLRVDFRYGDLAPADFPALVWKRVMNEAMGQRPLRLAYDDPRGSRRLRQALQGYLWRARTLSCDLEQIIVVNGSQQGLDLCARLLLDPADHFVIENPCYRMARQVFASTGASPIPVTVDEDGMKTELLAGIGARLAYVTPSHQFPLGGVMPVARRHQLLEWARHNNAYVIEDDYDSEYRYDINPVPPLHSLEDHGAVIYLGTISKTLSPMLRIGYLVVPPELQEVFATAKQFADRHSPVAEQEALASLIESGGYESHVRRVRRLNGERRETLLGALQRCLGDRIAVQGAEAGLHVVVWLNDLQRSRGTALVEAARRTGLGLHLISPLYERHSEEGRTDRVGLVMGYAALSIRQIEKGVEVLREVVKQVQDALPGQGD</sequence>
<dbReference type="PATRIC" id="fig|1082933.3.peg.2109"/>
<accession>G6Y8C5</accession>